<dbReference type="SUPFAM" id="SSF69572">
    <property type="entry name" value="Activating enzymes of the ubiquitin-like proteins"/>
    <property type="match status" value="1"/>
</dbReference>
<dbReference type="GO" id="GO:0008641">
    <property type="term" value="F:ubiquitin-like modifier activating enzyme activity"/>
    <property type="evidence" value="ECO:0007669"/>
    <property type="project" value="InterPro"/>
</dbReference>
<comment type="caution">
    <text evidence="2">The sequence shown here is derived from an EMBL/GenBank/DDBJ whole genome shotgun (WGS) entry which is preliminary data.</text>
</comment>
<dbReference type="InterPro" id="IPR022291">
    <property type="entry name" value="Bacteriocin_synth_cyclodeHase"/>
</dbReference>
<dbReference type="InterPro" id="IPR003776">
    <property type="entry name" value="YcaO-like_dom"/>
</dbReference>
<accession>A0A2N3KQT9</accession>
<evidence type="ECO:0000313" key="3">
    <source>
        <dbReference type="Proteomes" id="UP000233597"/>
    </source>
</evidence>
<feature type="domain" description="YcaO" evidence="1">
    <location>
        <begin position="382"/>
        <end position="753"/>
    </location>
</feature>
<dbReference type="InterPro" id="IPR027624">
    <property type="entry name" value="TOMM_cyclo_SagD"/>
</dbReference>
<dbReference type="InterPro" id="IPR035985">
    <property type="entry name" value="Ubiquitin-activating_enz"/>
</dbReference>
<dbReference type="NCBIfam" id="TIGR00702">
    <property type="entry name" value="YcaO-type kinase domain"/>
    <property type="match status" value="1"/>
</dbReference>
<evidence type="ECO:0000313" key="2">
    <source>
        <dbReference type="EMBL" id="PKR52929.1"/>
    </source>
</evidence>
<dbReference type="NCBIfam" id="TIGR03882">
    <property type="entry name" value="cyclo_dehyd_2"/>
    <property type="match status" value="1"/>
</dbReference>
<sequence>MPDVKKPRIKPYFHVQVLPPEGVYLLSETGSIILKGERNCALIPLMDGTRTIDEIAETVQDQYSFAEVLYVVDMLHEKQYIDDASTAGNSADRNFWQALTLEPETARQKLASTKVRVVTLGQAQAVPFISALAAFNIAVTQEDNWDMGVVITDDYLHSGMEAFNKQALAAGKPWIAVKPHGVISWVGPIFKPSEGGCWACLAQRLRLNREVDTYLQNSFDQKNPFPISRAFNGASVEIGIQLAALQTAKWIAGGIENSNSGKMFTLNMLNLHASHHTLVPRPQCPVCGCGDGDVGEMPAAPTLSHRAKTYTVDGGHRAKSPQQLLNDFSHHISPYIGAVRELEKMDEGLHEILPAYGAGHNFAVRTINLTFLRRGLRTRSAGKGTTDTQAKASALAEALERYSGLYFGNEKRITASYAELGSRAIHPNDCMLYSDQQYEDRDAWNSRDLKFAVVPQRFDENASIEWSPVWSITENRYKYLPTGYLYYNYPLGNDFQYWADSNGNAAGTCLEDAILQGAMELVERDAVAMWWYNRFQRPALDLDSFQDDYVNKLRQKYEELNRPLWVLDITNDLGISTFVAVSRRIDKPCEDILCAFGSHYDPRLALRRALTEMNQFLHAVVDMKADGSGTYRFPEDENHHWWKTATLENQPYLAPLPNSPLRRLQDFPIREHDDLLEDVLAFQELIEDRGMELLFLNQTRPDIGLPVVKVIVPGLRHFWARYAPGRLFTVPVTLGWQERELAEHELNPIPCFL</sequence>
<protein>
    <submittedName>
        <fullName evidence="2">Adenylate cyclase</fullName>
    </submittedName>
</protein>
<dbReference type="Gene3D" id="3.30.1330.230">
    <property type="match status" value="2"/>
</dbReference>
<dbReference type="OrthoDB" id="2379922at2"/>
<dbReference type="Pfam" id="PF21084">
    <property type="entry name" value="WHD_DUF4423_like"/>
    <property type="match status" value="1"/>
</dbReference>
<gene>
    <name evidence="2" type="ORF">COO20_16665</name>
</gene>
<reference evidence="2 3" key="1">
    <citation type="submission" date="2017-09" db="EMBL/GenBank/DDBJ databases">
        <title>Biodiversity and function of Thalassospira species in the particle-attached aromatic-hydrocarbon-degrading consortia from the surface seawater of the South China Sea.</title>
        <authorList>
            <person name="Dong C."/>
            <person name="Liu R."/>
            <person name="Shao Z."/>
        </authorList>
    </citation>
    <scope>NUCLEOTIDE SEQUENCE [LARGE SCALE GENOMIC DNA]</scope>
    <source>
        <strain evidence="2 3">CSC1P2</strain>
    </source>
</reference>
<dbReference type="NCBIfam" id="TIGR03604">
    <property type="entry name" value="TOMM_cyclo_SagD"/>
    <property type="match status" value="1"/>
</dbReference>
<dbReference type="Gene3D" id="3.40.50.720">
    <property type="entry name" value="NAD(P)-binding Rossmann-like Domain"/>
    <property type="match status" value="1"/>
</dbReference>
<dbReference type="PROSITE" id="PS51664">
    <property type="entry name" value="YCAO"/>
    <property type="match status" value="1"/>
</dbReference>
<organism evidence="2 3">
    <name type="scientific">Thalassospira marina</name>
    <dbReference type="NCBI Taxonomy" id="2048283"/>
    <lineage>
        <taxon>Bacteria</taxon>
        <taxon>Pseudomonadati</taxon>
        <taxon>Pseudomonadota</taxon>
        <taxon>Alphaproteobacteria</taxon>
        <taxon>Rhodospirillales</taxon>
        <taxon>Thalassospiraceae</taxon>
        <taxon>Thalassospira</taxon>
    </lineage>
</organism>
<dbReference type="Gene3D" id="3.90.930.60">
    <property type="match status" value="1"/>
</dbReference>
<dbReference type="Pfam" id="PF02624">
    <property type="entry name" value="YcaO"/>
    <property type="match status" value="1"/>
</dbReference>
<dbReference type="Gene3D" id="3.30.40.250">
    <property type="match status" value="1"/>
</dbReference>
<proteinExistence type="predicted"/>
<evidence type="ECO:0000259" key="1">
    <source>
        <dbReference type="PROSITE" id="PS51664"/>
    </source>
</evidence>
<dbReference type="Proteomes" id="UP000233597">
    <property type="component" value="Unassembled WGS sequence"/>
</dbReference>
<dbReference type="PANTHER" id="PTHR37809">
    <property type="entry name" value="RIBOSOMAL PROTEIN S12 METHYLTHIOTRANSFERASE ACCESSORY FACTOR YCAO"/>
    <property type="match status" value="1"/>
</dbReference>
<dbReference type="PANTHER" id="PTHR37809:SF1">
    <property type="entry name" value="RIBOSOMAL PROTEIN S12 METHYLTHIOTRANSFERASE ACCESSORY FACTOR YCAO"/>
    <property type="match status" value="1"/>
</dbReference>
<name>A0A2N3KQT9_9PROT</name>
<dbReference type="InterPro" id="IPR049274">
    <property type="entry name" value="LynD/TruD_wHTH-like"/>
</dbReference>
<dbReference type="RefSeq" id="WP_101268583.1">
    <property type="nucleotide sequence ID" value="NZ_NWTK01000011.1"/>
</dbReference>
<dbReference type="Gene3D" id="3.30.160.660">
    <property type="match status" value="1"/>
</dbReference>
<dbReference type="AlphaFoldDB" id="A0A2N3KQT9"/>
<dbReference type="EMBL" id="NWTK01000011">
    <property type="protein sequence ID" value="PKR52929.1"/>
    <property type="molecule type" value="Genomic_DNA"/>
</dbReference>